<reference evidence="2" key="1">
    <citation type="journal article" date="2013" name="Mol. Plant Microbe Interact.">
        <title>Global aspects of pacC regulation of pathogenicity genes in Colletotrichum gloeosporioides as revealed by transcriptome analysis.</title>
        <authorList>
            <person name="Alkan N."/>
            <person name="Meng X."/>
            <person name="Friedlander G."/>
            <person name="Reuveni E."/>
            <person name="Sukno S."/>
            <person name="Sherman A."/>
            <person name="Thon M."/>
            <person name="Fluhr R."/>
            <person name="Prusky D."/>
        </authorList>
    </citation>
    <scope>NUCLEOTIDE SEQUENCE [LARGE SCALE GENOMIC DNA]</scope>
    <source>
        <strain evidence="2">Cg-14</strain>
    </source>
</reference>
<evidence type="ECO:0008006" key="3">
    <source>
        <dbReference type="Google" id="ProtNLM"/>
    </source>
</evidence>
<proteinExistence type="predicted"/>
<dbReference type="OrthoDB" id="4809133at2759"/>
<dbReference type="Proteomes" id="UP000015530">
    <property type="component" value="Unassembled WGS sequence"/>
</dbReference>
<sequence length="209" mass="23845">MTEVLKATPNITYFEYHGIPSGTETSKKPLIGPQMLCNLLRNGYDLAASQASDTTKHELPNLHRQLRTLKTDLHSTQFLFDWDDSETITSLQDFSKLQKLSVDTHSFTSRTWNQSHLITNNVGKMIPQCLETLEISHIDEFLLEELVQVGLREIVDLSRQGQLRQLKRISLTACIVHRNRPTQQRALHDLREMLDIPGAPSIYLNGKAL</sequence>
<dbReference type="AlphaFoldDB" id="T0JJZ8"/>
<comment type="caution">
    <text evidence="1">The sequence shown here is derived from an EMBL/GenBank/DDBJ whole genome shotgun (WGS) entry which is preliminary data.</text>
</comment>
<dbReference type="EMBL" id="AMYD01004267">
    <property type="protein sequence ID" value="EQB43497.1"/>
    <property type="molecule type" value="Genomic_DNA"/>
</dbReference>
<protein>
    <recommendedName>
        <fullName evidence="3">F-box domain-containing protein</fullName>
    </recommendedName>
</protein>
<name>T0JJZ8_COLGC</name>
<evidence type="ECO:0000313" key="1">
    <source>
        <dbReference type="EMBL" id="EQB43497.1"/>
    </source>
</evidence>
<dbReference type="HOGENOM" id="CLU_1315309_0_0_1"/>
<accession>T0JJZ8</accession>
<organism evidence="1 2">
    <name type="scientific">Colletotrichum gloeosporioides (strain Cg-14)</name>
    <name type="common">Anthracnose fungus</name>
    <name type="synonym">Glomerella cingulata</name>
    <dbReference type="NCBI Taxonomy" id="1237896"/>
    <lineage>
        <taxon>Eukaryota</taxon>
        <taxon>Fungi</taxon>
        <taxon>Dikarya</taxon>
        <taxon>Ascomycota</taxon>
        <taxon>Pezizomycotina</taxon>
        <taxon>Sordariomycetes</taxon>
        <taxon>Hypocreomycetidae</taxon>
        <taxon>Glomerellales</taxon>
        <taxon>Glomerellaceae</taxon>
        <taxon>Colletotrichum</taxon>
        <taxon>Colletotrichum gloeosporioides species complex</taxon>
    </lineage>
</organism>
<evidence type="ECO:0000313" key="2">
    <source>
        <dbReference type="Proteomes" id="UP000015530"/>
    </source>
</evidence>
<gene>
    <name evidence="1" type="ORF">CGLO_17850</name>
</gene>